<dbReference type="SMART" id="SM00320">
    <property type="entry name" value="WD40"/>
    <property type="match status" value="6"/>
</dbReference>
<dbReference type="PROSITE" id="PS50082">
    <property type="entry name" value="WD_REPEATS_2"/>
    <property type="match status" value="1"/>
</dbReference>
<dbReference type="CDD" id="cd15873">
    <property type="entry name" value="R-SNARE_STXBP5_6"/>
    <property type="match status" value="1"/>
</dbReference>
<evidence type="ECO:0000313" key="9">
    <source>
        <dbReference type="EMBL" id="KAF9596445.1"/>
    </source>
</evidence>
<evidence type="ECO:0000256" key="6">
    <source>
        <dbReference type="PROSITE-ProRule" id="PRU00290"/>
    </source>
</evidence>
<comment type="similarity">
    <text evidence="2">Belongs to the WD repeat L(2)GL family.</text>
</comment>
<evidence type="ECO:0000256" key="5">
    <source>
        <dbReference type="PROSITE-ProRule" id="PRU00221"/>
    </source>
</evidence>
<dbReference type="OrthoDB" id="19944at2759"/>
<evidence type="ECO:0000256" key="2">
    <source>
        <dbReference type="ARBA" id="ARBA00008070"/>
    </source>
</evidence>
<dbReference type="GO" id="GO:0045159">
    <property type="term" value="F:myosin II binding"/>
    <property type="evidence" value="ECO:0007669"/>
    <property type="project" value="TreeGrafter"/>
</dbReference>
<dbReference type="AlphaFoldDB" id="A0A835HCA7"/>
<keyword evidence="4" id="KW-0963">Cytoplasm</keyword>
<feature type="region of interest" description="Disordered" evidence="7">
    <location>
        <begin position="1"/>
        <end position="40"/>
    </location>
</feature>
<name>A0A835HCA7_9MAGN</name>
<organism evidence="9 10">
    <name type="scientific">Coptis chinensis</name>
    <dbReference type="NCBI Taxonomy" id="261450"/>
    <lineage>
        <taxon>Eukaryota</taxon>
        <taxon>Viridiplantae</taxon>
        <taxon>Streptophyta</taxon>
        <taxon>Embryophyta</taxon>
        <taxon>Tracheophyta</taxon>
        <taxon>Spermatophyta</taxon>
        <taxon>Magnoliopsida</taxon>
        <taxon>Ranunculales</taxon>
        <taxon>Ranunculaceae</taxon>
        <taxon>Coptidoideae</taxon>
        <taxon>Coptis</taxon>
    </lineage>
</organism>
<dbReference type="Pfam" id="PF00400">
    <property type="entry name" value="WD40"/>
    <property type="match status" value="1"/>
</dbReference>
<feature type="repeat" description="WD" evidence="5">
    <location>
        <begin position="264"/>
        <end position="306"/>
    </location>
</feature>
<dbReference type="SUPFAM" id="SSF58038">
    <property type="entry name" value="SNARE fusion complex"/>
    <property type="match status" value="1"/>
</dbReference>
<dbReference type="PROSITE" id="PS50892">
    <property type="entry name" value="V_SNARE"/>
    <property type="match status" value="1"/>
</dbReference>
<dbReference type="Proteomes" id="UP000631114">
    <property type="component" value="Unassembled WGS sequence"/>
</dbReference>
<gene>
    <name evidence="9" type="ORF">IFM89_011274</name>
</gene>
<protein>
    <recommendedName>
        <fullName evidence="8">V-SNARE coiled-coil homology domain-containing protein</fullName>
    </recommendedName>
</protein>
<dbReference type="GO" id="GO:0005886">
    <property type="term" value="C:plasma membrane"/>
    <property type="evidence" value="ECO:0007669"/>
    <property type="project" value="TreeGrafter"/>
</dbReference>
<dbReference type="SUPFAM" id="SSF50978">
    <property type="entry name" value="WD40 repeat-like"/>
    <property type="match status" value="1"/>
</dbReference>
<dbReference type="InterPro" id="IPR042855">
    <property type="entry name" value="V_SNARE_CC"/>
</dbReference>
<dbReference type="PANTHER" id="PTHR10241">
    <property type="entry name" value="LETHAL 2 GIANT LARVAE PROTEIN"/>
    <property type="match status" value="1"/>
</dbReference>
<proteinExistence type="inferred from homology"/>
<feature type="compositionally biased region" description="Low complexity" evidence="7">
    <location>
        <begin position="949"/>
        <end position="961"/>
    </location>
</feature>
<feature type="domain" description="V-SNARE coiled-coil homology" evidence="8">
    <location>
        <begin position="988"/>
        <end position="1048"/>
    </location>
</feature>
<sequence length="1053" mass="114387">MGRQQKLAVAEKRNGLSSPPKRSRFPSSSSSSSTSQQNVTLKDLNPRVEIHYGIPSTASILAFDPFQRLLAIGTLDGRIKVIGGDNIEGLLISPNSLPFKSLEFLHNQGFLVSVSNGNDVEVWDLENRCLTSYLQWECNITAFSVISSTCFMFIGDEYGSMSVLKYDAEEGKLLQLPYHVPSSSISDVTGVSLPSHESIVAVLPQPCTSGNRVLIAYGNGLIILWDVIEAQVVLVKGNKDLQLEDDVFADSPANHEAPDPQLDHIQEEKEISSICWASSNGSILAVGYVDGDIMLWNISSSSSTNNQRAGRSFNGVVKLQLSSNERRIPVIVLHWAEDSQSHKDCKGQLFIYGGDEIGSEEVLTVLSLEWSSGVENLKCIGRVDLTLGGSFADMILVPKSGSMKNDVNAALFVLTNPGQLHVYNDINLSAIASPSEKLSSLPTMKFPVVIPMANPDLTAAKLCVIPKDENLSKALLEIASIVTFGATPTVVGSEWPLTGGVPSQLSFAEEKRIERIYIAGYQDGSVRLWDATFPVFSLIFCLEDEVKCTSGVEANSPVTALEFCSLGTSLAVGKKSGLVSVYKLFSSAGDTSFHFVTETNHEDIAASSSSPVISIVPKPFPDIGNLKKSPKHSGFKNMKDLAEGDLEQLSQNSIAHSEPVHTSIGTGAKSEEVELHTSTETVYSGDRLLNSVVLLCSETALRLYSVKSLMRGDKNSVCKVKLAKPCCWTTTIKKKGENPSGLILLYQTGLIEIRSLPDLELVSESSLMSILRWGYKANMNQTMSSSNSGLIALANGSELAFISIFIGENDFRIPESLPCLHDKVLAAAADAAISYSSNQKKKQGSGPGILSGIMKGFKGKKVGYTANAVGNRPQSCLAPQVENVFSRMPFAEPSADIADYEEAELNIGPFSFFSHLPFLSPSLCFALTHCVSNLIDDIEIDDPVEVVSTSTYTGKSDSGGTSDKKSEREKLFEDATMDMKPRLRTQDEIIAKYRKAGDASAVAAQARDKLLQRQEKLERIRKNTEELQSGAENFASMANELVKVMEARKWYHI</sequence>
<comment type="caution">
    <text evidence="9">The sequence shown here is derived from an EMBL/GenBank/DDBJ whole genome shotgun (WGS) entry which is preliminary data.</text>
</comment>
<evidence type="ECO:0000256" key="4">
    <source>
        <dbReference type="ARBA" id="ARBA00022490"/>
    </source>
</evidence>
<dbReference type="GO" id="GO:0006887">
    <property type="term" value="P:exocytosis"/>
    <property type="evidence" value="ECO:0007669"/>
    <property type="project" value="UniProtKB-KW"/>
</dbReference>
<dbReference type="GO" id="GO:0005737">
    <property type="term" value="C:cytoplasm"/>
    <property type="evidence" value="ECO:0007669"/>
    <property type="project" value="UniProtKB-SubCell"/>
</dbReference>
<keyword evidence="6" id="KW-0175">Coiled coil</keyword>
<reference evidence="9 10" key="1">
    <citation type="submission" date="2020-10" db="EMBL/GenBank/DDBJ databases">
        <title>The Coptis chinensis genome and diversification of protoberbering-type alkaloids.</title>
        <authorList>
            <person name="Wang B."/>
            <person name="Shu S."/>
            <person name="Song C."/>
            <person name="Liu Y."/>
        </authorList>
    </citation>
    <scope>NUCLEOTIDE SEQUENCE [LARGE SCALE GENOMIC DNA]</scope>
    <source>
        <strain evidence="9">HL-2020</strain>
        <tissue evidence="9">Leaf</tissue>
    </source>
</reference>
<dbReference type="EMBL" id="JADFTS010000007">
    <property type="protein sequence ID" value="KAF9596445.1"/>
    <property type="molecule type" value="Genomic_DNA"/>
</dbReference>
<evidence type="ECO:0000259" key="8">
    <source>
        <dbReference type="PROSITE" id="PS50892"/>
    </source>
</evidence>
<evidence type="ECO:0000256" key="1">
    <source>
        <dbReference type="ARBA" id="ARBA00004496"/>
    </source>
</evidence>
<dbReference type="Gene3D" id="2.130.10.10">
    <property type="entry name" value="YVTN repeat-like/Quinoprotein amine dehydrogenase"/>
    <property type="match status" value="3"/>
</dbReference>
<evidence type="ECO:0000313" key="10">
    <source>
        <dbReference type="Proteomes" id="UP000631114"/>
    </source>
</evidence>
<dbReference type="GO" id="GO:0019905">
    <property type="term" value="F:syntaxin binding"/>
    <property type="evidence" value="ECO:0007669"/>
    <property type="project" value="TreeGrafter"/>
</dbReference>
<dbReference type="GO" id="GO:0005096">
    <property type="term" value="F:GTPase activator activity"/>
    <property type="evidence" value="ECO:0007669"/>
    <property type="project" value="TreeGrafter"/>
</dbReference>
<dbReference type="InterPro" id="IPR001680">
    <property type="entry name" value="WD40_rpt"/>
</dbReference>
<evidence type="ECO:0000256" key="7">
    <source>
        <dbReference type="SAM" id="MobiDB-lite"/>
    </source>
</evidence>
<keyword evidence="10" id="KW-1185">Reference proteome</keyword>
<keyword evidence="5" id="KW-0853">WD repeat</keyword>
<feature type="region of interest" description="Disordered" evidence="7">
    <location>
        <begin position="949"/>
        <end position="969"/>
    </location>
</feature>
<comment type="subcellular location">
    <subcellularLocation>
        <location evidence="1">Cytoplasm</location>
    </subcellularLocation>
</comment>
<dbReference type="PANTHER" id="PTHR10241:SF25">
    <property type="entry name" value="TOMOSYN, ISOFORM C"/>
    <property type="match status" value="1"/>
</dbReference>
<dbReference type="Gene3D" id="1.20.5.110">
    <property type="match status" value="1"/>
</dbReference>
<dbReference type="InterPro" id="IPR036322">
    <property type="entry name" value="WD40_repeat_dom_sf"/>
</dbReference>
<keyword evidence="3" id="KW-0268">Exocytosis</keyword>
<feature type="compositionally biased region" description="Low complexity" evidence="7">
    <location>
        <begin position="17"/>
        <end position="35"/>
    </location>
</feature>
<accession>A0A835HCA7</accession>
<dbReference type="GO" id="GO:0006893">
    <property type="term" value="P:Golgi to plasma membrane transport"/>
    <property type="evidence" value="ECO:0007669"/>
    <property type="project" value="TreeGrafter"/>
</dbReference>
<evidence type="ECO:0000256" key="3">
    <source>
        <dbReference type="ARBA" id="ARBA00022483"/>
    </source>
</evidence>
<dbReference type="InterPro" id="IPR015943">
    <property type="entry name" value="WD40/YVTN_repeat-like_dom_sf"/>
</dbReference>